<organism evidence="2 3">
    <name type="scientific">Fraxinus pennsylvanica</name>
    <dbReference type="NCBI Taxonomy" id="56036"/>
    <lineage>
        <taxon>Eukaryota</taxon>
        <taxon>Viridiplantae</taxon>
        <taxon>Streptophyta</taxon>
        <taxon>Embryophyta</taxon>
        <taxon>Tracheophyta</taxon>
        <taxon>Spermatophyta</taxon>
        <taxon>Magnoliopsida</taxon>
        <taxon>eudicotyledons</taxon>
        <taxon>Gunneridae</taxon>
        <taxon>Pentapetalae</taxon>
        <taxon>asterids</taxon>
        <taxon>lamiids</taxon>
        <taxon>Lamiales</taxon>
        <taxon>Oleaceae</taxon>
        <taxon>Oleeae</taxon>
        <taxon>Fraxinus</taxon>
    </lineage>
</organism>
<name>A0AAD2ADN8_9LAMI</name>
<evidence type="ECO:0000256" key="1">
    <source>
        <dbReference type="SAM" id="Phobius"/>
    </source>
</evidence>
<evidence type="ECO:0000313" key="3">
    <source>
        <dbReference type="Proteomes" id="UP000834106"/>
    </source>
</evidence>
<evidence type="ECO:0000313" key="2">
    <source>
        <dbReference type="EMBL" id="CAI9785733.1"/>
    </source>
</evidence>
<dbReference type="Proteomes" id="UP000834106">
    <property type="component" value="Chromosome 22"/>
</dbReference>
<protein>
    <submittedName>
        <fullName evidence="2">Uncharacterized protein</fullName>
    </submittedName>
</protein>
<keyword evidence="1" id="KW-0472">Membrane</keyword>
<accession>A0AAD2ADN8</accession>
<feature type="transmembrane region" description="Helical" evidence="1">
    <location>
        <begin position="119"/>
        <end position="141"/>
    </location>
</feature>
<dbReference type="AlphaFoldDB" id="A0AAD2ADN8"/>
<dbReference type="EMBL" id="OU503057">
    <property type="protein sequence ID" value="CAI9785733.1"/>
    <property type="molecule type" value="Genomic_DNA"/>
</dbReference>
<reference evidence="2" key="1">
    <citation type="submission" date="2023-05" db="EMBL/GenBank/DDBJ databases">
        <authorList>
            <person name="Huff M."/>
        </authorList>
    </citation>
    <scope>NUCLEOTIDE SEQUENCE</scope>
</reference>
<gene>
    <name evidence="2" type="ORF">FPE_LOCUS33163</name>
</gene>
<keyword evidence="3" id="KW-1185">Reference proteome</keyword>
<proteinExistence type="predicted"/>
<keyword evidence="1" id="KW-0812">Transmembrane</keyword>
<sequence length="177" mass="19903">MSSYCRGHLLSLVPMQESHFSLEKIFPYAIKYFSICDLTSSWCLDSQSSIVSTACNGAASVRGFTVSAHNDDKQRWRFWWIWIERSGATGLEGLMMLVTSSPSTSLLQAIVNRATSTRYCFNTTLVILLLVQICGLVMRILDLANHPSIVTEPINSVIHPVADHFAYFAHFVIRLQL</sequence>
<keyword evidence="1" id="KW-1133">Transmembrane helix</keyword>